<feature type="transmembrane region" description="Helical" evidence="9">
    <location>
        <begin position="34"/>
        <end position="55"/>
    </location>
</feature>
<dbReference type="InterPro" id="IPR020846">
    <property type="entry name" value="MFS_dom"/>
</dbReference>
<evidence type="ECO:0000256" key="6">
    <source>
        <dbReference type="ARBA" id="ARBA00023136"/>
    </source>
</evidence>
<comment type="caution">
    <text evidence="11">The sequence shown here is derived from an EMBL/GenBank/DDBJ whole genome shotgun (WGS) entry which is preliminary data.</text>
</comment>
<feature type="transmembrane region" description="Helical" evidence="9">
    <location>
        <begin position="426"/>
        <end position="450"/>
    </location>
</feature>
<gene>
    <name evidence="11" type="ORF">GCM10023205_38470</name>
</gene>
<feature type="domain" description="Major facilitator superfamily (MFS) profile" evidence="10">
    <location>
        <begin position="37"/>
        <end position="486"/>
    </location>
</feature>
<protein>
    <submittedName>
        <fullName evidence="11">MDR family MFS transporter</fullName>
    </submittedName>
</protein>
<dbReference type="PROSITE" id="PS50850">
    <property type="entry name" value="MFS"/>
    <property type="match status" value="1"/>
</dbReference>
<name>A0ABP9HF66_9ACTN</name>
<dbReference type="InterPro" id="IPR036259">
    <property type="entry name" value="MFS_trans_sf"/>
</dbReference>
<dbReference type="PANTHER" id="PTHR42718">
    <property type="entry name" value="MAJOR FACILITATOR SUPERFAMILY MULTIDRUG TRANSPORTER MFSC"/>
    <property type="match status" value="1"/>
</dbReference>
<evidence type="ECO:0000256" key="1">
    <source>
        <dbReference type="ARBA" id="ARBA00004651"/>
    </source>
</evidence>
<organism evidence="11 12">
    <name type="scientific">Yinghuangia aomiensis</name>
    <dbReference type="NCBI Taxonomy" id="676205"/>
    <lineage>
        <taxon>Bacteria</taxon>
        <taxon>Bacillati</taxon>
        <taxon>Actinomycetota</taxon>
        <taxon>Actinomycetes</taxon>
        <taxon>Kitasatosporales</taxon>
        <taxon>Streptomycetaceae</taxon>
        <taxon>Yinghuangia</taxon>
    </lineage>
</organism>
<keyword evidence="12" id="KW-1185">Reference proteome</keyword>
<evidence type="ECO:0000256" key="8">
    <source>
        <dbReference type="SAM" id="MobiDB-lite"/>
    </source>
</evidence>
<feature type="transmembrane region" description="Helical" evidence="9">
    <location>
        <begin position="462"/>
        <end position="481"/>
    </location>
</feature>
<evidence type="ECO:0000313" key="12">
    <source>
        <dbReference type="Proteomes" id="UP001500466"/>
    </source>
</evidence>
<feature type="transmembrane region" description="Helical" evidence="9">
    <location>
        <begin position="231"/>
        <end position="249"/>
    </location>
</feature>
<sequence>MPSSAPPPDLAATGLPPAGTDAAPAPPDRLDAPLIRLILVLVLGGLMALFDATIVNVGMRTLGEHFDAPLHTVEWAATGYLLACAVSGPAALWAVDRFGGRRVWLLGLVVFTTTSVLAALSWSVGALIVFRILQGLGGGMLEPVMLTLVARAAGPARAGRAMAAISLPITLGPALGPILGAVILDALPWQWMFLVNLPLGIVATVLALRFVPADGDRFADGGRARFDARGLALLAPGFGLLLFGLSHAAGDGGFGSSPVIAALAGGVFLVGCYVAHALRKGDGAIIDVRLFASRGYAASVVVMSTVGAMIFPLLYLVPLYYQQARGESVLSAGLLLAPLGLGAMIGMPIGGRLSDRVGARPLVPVGATVVGLVMVVFATADADTPTWLLAAATLVVGAGLGFVGAPTMSSIYRTVPPASVSSASGAVMVLNQIGGSFGIAIVTVLVQQGLDDGKTSAAYTGAFWWVVAAAAVVAVAAATSLPGRPDRTPAR</sequence>
<accession>A0ABP9HF66</accession>
<dbReference type="RefSeq" id="WP_345676764.1">
    <property type="nucleotide sequence ID" value="NZ_BAABHS010000012.1"/>
</dbReference>
<feature type="transmembrane region" description="Helical" evidence="9">
    <location>
        <begin position="102"/>
        <end position="122"/>
    </location>
</feature>
<keyword evidence="6 9" id="KW-0472">Membrane</keyword>
<feature type="transmembrane region" description="Helical" evidence="9">
    <location>
        <begin position="161"/>
        <end position="183"/>
    </location>
</feature>
<comment type="subcellular location">
    <subcellularLocation>
        <location evidence="1">Cell membrane</location>
        <topology evidence="1">Multi-pass membrane protein</topology>
    </subcellularLocation>
</comment>
<feature type="transmembrane region" description="Helical" evidence="9">
    <location>
        <begin position="255"/>
        <end position="275"/>
    </location>
</feature>
<evidence type="ECO:0000256" key="2">
    <source>
        <dbReference type="ARBA" id="ARBA00022448"/>
    </source>
</evidence>
<dbReference type="InterPro" id="IPR004638">
    <property type="entry name" value="EmrB-like"/>
</dbReference>
<keyword evidence="2" id="KW-0813">Transport</keyword>
<dbReference type="SUPFAM" id="SSF103473">
    <property type="entry name" value="MFS general substrate transporter"/>
    <property type="match status" value="1"/>
</dbReference>
<dbReference type="InterPro" id="IPR011701">
    <property type="entry name" value="MFS"/>
</dbReference>
<evidence type="ECO:0000313" key="11">
    <source>
        <dbReference type="EMBL" id="GAA4969486.1"/>
    </source>
</evidence>
<keyword evidence="5 9" id="KW-1133">Transmembrane helix</keyword>
<dbReference type="NCBIfam" id="TIGR00711">
    <property type="entry name" value="efflux_EmrB"/>
    <property type="match status" value="1"/>
</dbReference>
<dbReference type="Gene3D" id="1.20.1250.20">
    <property type="entry name" value="MFS general substrate transporter like domains"/>
    <property type="match status" value="2"/>
</dbReference>
<feature type="transmembrane region" description="Helical" evidence="9">
    <location>
        <begin position="386"/>
        <end position="405"/>
    </location>
</feature>
<reference evidence="12" key="1">
    <citation type="journal article" date="2019" name="Int. J. Syst. Evol. Microbiol.">
        <title>The Global Catalogue of Microorganisms (GCM) 10K type strain sequencing project: providing services to taxonomists for standard genome sequencing and annotation.</title>
        <authorList>
            <consortium name="The Broad Institute Genomics Platform"/>
            <consortium name="The Broad Institute Genome Sequencing Center for Infectious Disease"/>
            <person name="Wu L."/>
            <person name="Ma J."/>
        </authorList>
    </citation>
    <scope>NUCLEOTIDE SEQUENCE [LARGE SCALE GENOMIC DNA]</scope>
    <source>
        <strain evidence="12">JCM 17986</strain>
    </source>
</reference>
<evidence type="ECO:0000256" key="3">
    <source>
        <dbReference type="ARBA" id="ARBA00022475"/>
    </source>
</evidence>
<feature type="transmembrane region" description="Helical" evidence="9">
    <location>
        <begin position="296"/>
        <end position="317"/>
    </location>
</feature>
<feature type="transmembrane region" description="Helical" evidence="9">
    <location>
        <begin position="329"/>
        <end position="350"/>
    </location>
</feature>
<evidence type="ECO:0000256" key="9">
    <source>
        <dbReference type="SAM" id="Phobius"/>
    </source>
</evidence>
<evidence type="ECO:0000259" key="10">
    <source>
        <dbReference type="PROSITE" id="PS50850"/>
    </source>
</evidence>
<dbReference type="Proteomes" id="UP001500466">
    <property type="component" value="Unassembled WGS sequence"/>
</dbReference>
<keyword evidence="3" id="KW-1003">Cell membrane</keyword>
<keyword evidence="7" id="KW-0046">Antibiotic resistance</keyword>
<evidence type="ECO:0000256" key="7">
    <source>
        <dbReference type="ARBA" id="ARBA00023251"/>
    </source>
</evidence>
<feature type="region of interest" description="Disordered" evidence="8">
    <location>
        <begin position="1"/>
        <end position="23"/>
    </location>
</feature>
<feature type="transmembrane region" description="Helical" evidence="9">
    <location>
        <begin position="128"/>
        <end position="149"/>
    </location>
</feature>
<proteinExistence type="predicted"/>
<dbReference type="PANTHER" id="PTHR42718:SF46">
    <property type="entry name" value="BLR6921 PROTEIN"/>
    <property type="match status" value="1"/>
</dbReference>
<evidence type="ECO:0000256" key="4">
    <source>
        <dbReference type="ARBA" id="ARBA00022692"/>
    </source>
</evidence>
<evidence type="ECO:0000256" key="5">
    <source>
        <dbReference type="ARBA" id="ARBA00022989"/>
    </source>
</evidence>
<feature type="compositionally biased region" description="Low complexity" evidence="8">
    <location>
        <begin position="11"/>
        <end position="23"/>
    </location>
</feature>
<keyword evidence="4 9" id="KW-0812">Transmembrane</keyword>
<feature type="transmembrane region" description="Helical" evidence="9">
    <location>
        <begin position="75"/>
        <end position="95"/>
    </location>
</feature>
<dbReference type="EMBL" id="BAABHS010000012">
    <property type="protein sequence ID" value="GAA4969486.1"/>
    <property type="molecule type" value="Genomic_DNA"/>
</dbReference>
<feature type="transmembrane region" description="Helical" evidence="9">
    <location>
        <begin position="362"/>
        <end position="380"/>
    </location>
</feature>
<dbReference type="Pfam" id="PF07690">
    <property type="entry name" value="MFS_1"/>
    <property type="match status" value="1"/>
</dbReference>
<feature type="transmembrane region" description="Helical" evidence="9">
    <location>
        <begin position="189"/>
        <end position="211"/>
    </location>
</feature>